<evidence type="ECO:0000313" key="3">
    <source>
        <dbReference type="Proteomes" id="UP000544095"/>
    </source>
</evidence>
<dbReference type="Pfam" id="PF14856">
    <property type="entry name" value="Hce2"/>
    <property type="match status" value="1"/>
</dbReference>
<dbReference type="EMBL" id="JAAOAR010000440">
    <property type="protein sequence ID" value="KAF5582276.1"/>
    <property type="molecule type" value="Genomic_DNA"/>
</dbReference>
<evidence type="ECO:0000313" key="2">
    <source>
        <dbReference type="EMBL" id="KAF5582276.1"/>
    </source>
</evidence>
<gene>
    <name evidence="2" type="ORF">FPANT_8586</name>
</gene>
<accession>A0A8H5NWT0</accession>
<comment type="caution">
    <text evidence="2">The sequence shown here is derived from an EMBL/GenBank/DDBJ whole genome shotgun (WGS) entry which is preliminary data.</text>
</comment>
<protein>
    <submittedName>
        <fullName evidence="2">Chitin-binding type 1</fullName>
    </submittedName>
</protein>
<dbReference type="Proteomes" id="UP000544095">
    <property type="component" value="Unassembled WGS sequence"/>
</dbReference>
<dbReference type="InterPro" id="IPR029226">
    <property type="entry name" value="Ecp2-like"/>
</dbReference>
<proteinExistence type="predicted"/>
<keyword evidence="3" id="KW-1185">Reference proteome</keyword>
<evidence type="ECO:0000259" key="1">
    <source>
        <dbReference type="Pfam" id="PF14856"/>
    </source>
</evidence>
<organism evidence="2 3">
    <name type="scientific">Fusarium pseudoanthophilum</name>
    <dbReference type="NCBI Taxonomy" id="48495"/>
    <lineage>
        <taxon>Eukaryota</taxon>
        <taxon>Fungi</taxon>
        <taxon>Dikarya</taxon>
        <taxon>Ascomycota</taxon>
        <taxon>Pezizomycotina</taxon>
        <taxon>Sordariomycetes</taxon>
        <taxon>Hypocreomycetidae</taxon>
        <taxon>Hypocreales</taxon>
        <taxon>Nectriaceae</taxon>
        <taxon>Fusarium</taxon>
        <taxon>Fusarium fujikuroi species complex</taxon>
    </lineage>
</organism>
<dbReference type="AlphaFoldDB" id="A0A8H5NWT0"/>
<reference evidence="2 3" key="1">
    <citation type="submission" date="2020-05" db="EMBL/GenBank/DDBJ databases">
        <title>Identification and distribution of gene clusters putatively required for synthesis of sphingolipid metabolism inhibitors in phylogenetically diverse species of the filamentous fungus Fusarium.</title>
        <authorList>
            <person name="Kim H.-S."/>
            <person name="Busman M."/>
            <person name="Brown D.W."/>
            <person name="Divon H."/>
            <person name="Uhlig S."/>
            <person name="Proctor R.H."/>
        </authorList>
    </citation>
    <scope>NUCLEOTIDE SEQUENCE [LARGE SCALE GENOMIC DNA]</scope>
    <source>
        <strain evidence="2 3">NRRL 25211</strain>
    </source>
</reference>
<feature type="domain" description="Ecp2 effector protein-like" evidence="1">
    <location>
        <begin position="28"/>
        <end position="88"/>
    </location>
</feature>
<sequence>MTPGVVRLPVSSPERALTRGVQQPSPIDASPLVKDWQTIIKNIEGDAGTLWKHLVVWKPHRDILTFGTCAFGIEATAVNANADLNFGGHVIGMISTVIEK</sequence>
<name>A0A8H5NWT0_9HYPO</name>